<feature type="compositionally biased region" description="Acidic residues" evidence="1">
    <location>
        <begin position="1062"/>
        <end position="1074"/>
    </location>
</feature>
<evidence type="ECO:0000259" key="3">
    <source>
        <dbReference type="Pfam" id="PF02714"/>
    </source>
</evidence>
<dbReference type="GO" id="GO:0005227">
    <property type="term" value="F:calcium-activated cation channel activity"/>
    <property type="evidence" value="ECO:0007669"/>
    <property type="project" value="InterPro"/>
</dbReference>
<dbReference type="PANTHER" id="PTHR13018:SF144">
    <property type="entry name" value="CSC1_OSCA1-LIKE 7TM REGION DOMAIN-CONTAINING PROTEIN"/>
    <property type="match status" value="1"/>
</dbReference>
<gene>
    <name evidence="4" type="ORF">TM35_000101590</name>
</gene>
<feature type="transmembrane region" description="Helical" evidence="2">
    <location>
        <begin position="683"/>
        <end position="707"/>
    </location>
</feature>
<reference evidence="4 5" key="1">
    <citation type="submission" date="2017-03" db="EMBL/GenBank/DDBJ databases">
        <title>An alternative strategy for trypanosome survival in the mammalian bloodstream revealed through genome and transcriptome analysis of the ubiquitous bovine parasite Trypanosoma (Megatrypanum) theileri.</title>
        <authorList>
            <person name="Kelly S."/>
            <person name="Ivens A."/>
            <person name="Mott A."/>
            <person name="O'Neill E."/>
            <person name="Emms D."/>
            <person name="Macleod O."/>
            <person name="Voorheis P."/>
            <person name="Matthews J."/>
            <person name="Matthews K."/>
            <person name="Carrington M."/>
        </authorList>
    </citation>
    <scope>NUCLEOTIDE SEQUENCE [LARGE SCALE GENOMIC DNA]</scope>
    <source>
        <strain evidence="4">Edinburgh</strain>
    </source>
</reference>
<feature type="compositionally biased region" description="Basic and acidic residues" evidence="1">
    <location>
        <begin position="1174"/>
        <end position="1198"/>
    </location>
</feature>
<name>A0A1X0NZ70_9TRYP</name>
<keyword evidence="2" id="KW-0812">Transmembrane</keyword>
<feature type="region of interest" description="Disordered" evidence="1">
    <location>
        <begin position="1166"/>
        <end position="1198"/>
    </location>
</feature>
<feature type="transmembrane region" description="Helical" evidence="2">
    <location>
        <begin position="630"/>
        <end position="650"/>
    </location>
</feature>
<feature type="region of interest" description="Disordered" evidence="1">
    <location>
        <begin position="170"/>
        <end position="215"/>
    </location>
</feature>
<feature type="transmembrane region" description="Helical" evidence="2">
    <location>
        <begin position="239"/>
        <end position="263"/>
    </location>
</feature>
<dbReference type="InterPro" id="IPR003864">
    <property type="entry name" value="CSC1/OSCA1-like_7TM"/>
</dbReference>
<keyword evidence="2" id="KW-1133">Transmembrane helix</keyword>
<dbReference type="RefSeq" id="XP_028883957.1">
    <property type="nucleotide sequence ID" value="XM_029024650.1"/>
</dbReference>
<feature type="transmembrane region" description="Helical" evidence="2">
    <location>
        <begin position="772"/>
        <end position="799"/>
    </location>
</feature>
<sequence length="1198" mass="134703">MDFSLGPRSTWDDQGLWFALILNSTLFVILVSVSLFFHLSPYLVLRRRYRANHTVVLQLTSLTASHSDNTESPDKSATGTWSSVFSASRASRISRVGRALRYPCTLTSPPSWRCWLSIEEKAEHIENVFPSAVGRFPYANDESSSSTTGDGSLLEDIYNGDDSHVEVRASYSPEIPEERKTHEEGKETTGGEGVVDPALAREEEEKKKKKEHEIPHNLQFSTEEVNIKKLTKIPLDPEIALYLFFLKLFITIFFVGAIFNIWICVLSGTDGYIERYAVSRDIHNCHRQDTNETGCIASEPFCRYIVDTGCFPVPLKGLYDLSAQNITPRSWRLWVVAFLDMGFGLVYMIGVIYYVHHVDAYISTVMRVQMENSLGHRVALVRSLKNSWASDTKFREKFLVERAYFGLPGKKKNGNAPAENEDGNNYNDNDDTNDDESEVYHYLDCTGLGCLFSIFSFNYYKTTRKNAVFTKYGKVEQLLFPRDPPRGMYKYIGRTEKAMEAFQEAVADMKKYYEQQEQGGNHHPNSNVLLMRAPFPSCCRKVSRVDYWKEDLIANATKLNKYIEDISSGDVKGCAFIVFADALSAYEFVNLFEARVRGSSHTRASIAGPPEGIIQINVTADRYSGWVRTLLALGVYLLLLVFWSVPVGFLGSLDNLARIPGIGGPIYKFYLSIPNGLRGIFTAYVPVLLLYLLNLLLPIIIKWFVIFMGAVNEEELNGGILYLQYLFMVLTGVIFQAALQGGFFQLADLISEPSSVATINFFVAMVSPQGGYWYANVIMASFVTTWLALIDPVAIFLVFCRRRLVSLQRVYDNLFKSRGFTWASLYSSDLTILAMGLLFHMTVPLLAVFVGIYLLLRYITQRGRLLDSHRPSEHPRRCGHSAGLAACAQVMRAATSLHAVGGVGGVLFMSLRRHVGGVVVCSITLAGSILLMLYVFAISRRWVASLANARRLLGHDEEIVGIGQYGATAKDTAREEGGKVGKLPRGSGGKKAKDVVVTEGSTMQQLSERLMADKEHSHDDDNDNNNNSTNNNNNNNDNDNKYREIMESLKVQGEEKKKREEYDYEDDDDYEGEEYTARNYADNKSAVDSPTSKRLPCQSDAVSKYQPKHQQLVQIDIDEEIRCIEEAVYRVDRYWDVPFAYLDDNVNYTEATLPVVSPFAGAGAAATTTTDASPHLREDEREGSVDMDKIDITVSRRE</sequence>
<feature type="transmembrane region" description="Helical" evidence="2">
    <location>
        <begin position="331"/>
        <end position="355"/>
    </location>
</feature>
<dbReference type="Pfam" id="PF02714">
    <property type="entry name" value="RSN1_7TM"/>
    <property type="match status" value="1"/>
</dbReference>
<feature type="compositionally biased region" description="Low complexity" evidence="1">
    <location>
        <begin position="1024"/>
        <end position="1037"/>
    </location>
</feature>
<dbReference type="GO" id="GO:0005886">
    <property type="term" value="C:plasma membrane"/>
    <property type="evidence" value="ECO:0007669"/>
    <property type="project" value="TreeGrafter"/>
</dbReference>
<feature type="compositionally biased region" description="Basic and acidic residues" evidence="1">
    <location>
        <begin position="199"/>
        <end position="215"/>
    </location>
</feature>
<dbReference type="VEuPathDB" id="TriTrypDB:TM35_000101590"/>
<comment type="caution">
    <text evidence="4">The sequence shown here is derived from an EMBL/GenBank/DDBJ whole genome shotgun (WGS) entry which is preliminary data.</text>
</comment>
<feature type="transmembrane region" description="Helical" evidence="2">
    <location>
        <begin position="843"/>
        <end position="860"/>
    </location>
</feature>
<feature type="region of interest" description="Disordered" evidence="1">
    <location>
        <begin position="968"/>
        <end position="998"/>
    </location>
</feature>
<dbReference type="GeneID" id="39984430"/>
<dbReference type="InterPro" id="IPR045122">
    <property type="entry name" value="Csc1-like"/>
</dbReference>
<accession>A0A1X0NZ70</accession>
<dbReference type="STRING" id="67003.A0A1X0NZ70"/>
<dbReference type="OrthoDB" id="1689567at2759"/>
<protein>
    <recommendedName>
        <fullName evidence="3">CSC1/OSCA1-like 7TM region domain-containing protein</fullName>
    </recommendedName>
</protein>
<evidence type="ECO:0000313" key="5">
    <source>
        <dbReference type="Proteomes" id="UP000192257"/>
    </source>
</evidence>
<evidence type="ECO:0000256" key="1">
    <source>
        <dbReference type="SAM" id="MobiDB-lite"/>
    </source>
</evidence>
<feature type="transmembrane region" description="Helical" evidence="2">
    <location>
        <begin position="16"/>
        <end position="39"/>
    </location>
</feature>
<dbReference type="PANTHER" id="PTHR13018">
    <property type="entry name" value="PROBABLE MEMBRANE PROTEIN DUF221-RELATED"/>
    <property type="match status" value="1"/>
</dbReference>
<organism evidence="4 5">
    <name type="scientific">Trypanosoma theileri</name>
    <dbReference type="NCBI Taxonomy" id="67003"/>
    <lineage>
        <taxon>Eukaryota</taxon>
        <taxon>Discoba</taxon>
        <taxon>Euglenozoa</taxon>
        <taxon>Kinetoplastea</taxon>
        <taxon>Metakinetoplastina</taxon>
        <taxon>Trypanosomatida</taxon>
        <taxon>Trypanosomatidae</taxon>
        <taxon>Trypanosoma</taxon>
    </lineage>
</organism>
<keyword evidence="5" id="KW-1185">Reference proteome</keyword>
<proteinExistence type="predicted"/>
<evidence type="ECO:0000256" key="2">
    <source>
        <dbReference type="SAM" id="Phobius"/>
    </source>
</evidence>
<feature type="region of interest" description="Disordered" evidence="1">
    <location>
        <begin position="1012"/>
        <end position="1097"/>
    </location>
</feature>
<feature type="transmembrane region" description="Helical" evidence="2">
    <location>
        <begin position="915"/>
        <end position="936"/>
    </location>
</feature>
<evidence type="ECO:0000313" key="4">
    <source>
        <dbReference type="EMBL" id="ORC89891.1"/>
    </source>
</evidence>
<feature type="domain" description="CSC1/OSCA1-like 7TM region" evidence="3">
    <location>
        <begin position="629"/>
        <end position="873"/>
    </location>
</feature>
<dbReference type="EMBL" id="NBCO01000010">
    <property type="protein sequence ID" value="ORC89891.1"/>
    <property type="molecule type" value="Genomic_DNA"/>
</dbReference>
<feature type="compositionally biased region" description="Basic and acidic residues" evidence="1">
    <location>
        <begin position="176"/>
        <end position="189"/>
    </location>
</feature>
<feature type="transmembrane region" description="Helical" evidence="2">
    <location>
        <begin position="820"/>
        <end position="837"/>
    </location>
</feature>
<dbReference type="AlphaFoldDB" id="A0A1X0NZ70"/>
<feature type="compositionally biased region" description="Basic and acidic residues" evidence="1">
    <location>
        <begin position="1038"/>
        <end position="1061"/>
    </location>
</feature>
<keyword evidence="2" id="KW-0472">Membrane</keyword>
<dbReference type="Proteomes" id="UP000192257">
    <property type="component" value="Unassembled WGS sequence"/>
</dbReference>
<feature type="transmembrane region" description="Helical" evidence="2">
    <location>
        <begin position="719"/>
        <end position="739"/>
    </location>
</feature>
<feature type="region of interest" description="Disordered" evidence="1">
    <location>
        <begin position="411"/>
        <end position="433"/>
    </location>
</feature>